<name>A0AAV0BKS6_PHAPC</name>
<keyword evidence="3" id="KW-1185">Reference proteome</keyword>
<evidence type="ECO:0000313" key="2">
    <source>
        <dbReference type="EMBL" id="CAH7687922.1"/>
    </source>
</evidence>
<keyword evidence="1" id="KW-0472">Membrane</keyword>
<protein>
    <submittedName>
        <fullName evidence="2">Expressed protein</fullName>
    </submittedName>
</protein>
<dbReference type="AlphaFoldDB" id="A0AAV0BKS6"/>
<keyword evidence="1" id="KW-0812">Transmembrane</keyword>
<accession>A0AAV0BKS6</accession>
<gene>
    <name evidence="2" type="ORF">PPACK8108_LOCUS22786</name>
</gene>
<evidence type="ECO:0000256" key="1">
    <source>
        <dbReference type="SAM" id="Phobius"/>
    </source>
</evidence>
<keyword evidence="1" id="KW-1133">Transmembrane helix</keyword>
<dbReference type="EMBL" id="CALTRL010005923">
    <property type="protein sequence ID" value="CAH7687922.1"/>
    <property type="molecule type" value="Genomic_DNA"/>
</dbReference>
<evidence type="ECO:0000313" key="3">
    <source>
        <dbReference type="Proteomes" id="UP001153365"/>
    </source>
</evidence>
<comment type="caution">
    <text evidence="2">The sequence shown here is derived from an EMBL/GenBank/DDBJ whole genome shotgun (WGS) entry which is preliminary data.</text>
</comment>
<feature type="non-terminal residue" evidence="2">
    <location>
        <position position="1"/>
    </location>
</feature>
<dbReference type="Proteomes" id="UP001153365">
    <property type="component" value="Unassembled WGS sequence"/>
</dbReference>
<proteinExistence type="predicted"/>
<reference evidence="2" key="1">
    <citation type="submission" date="2022-06" db="EMBL/GenBank/DDBJ databases">
        <authorList>
            <consortium name="SYNGENTA / RWTH Aachen University"/>
        </authorList>
    </citation>
    <scope>NUCLEOTIDE SEQUENCE</scope>
</reference>
<organism evidence="2 3">
    <name type="scientific">Phakopsora pachyrhizi</name>
    <name type="common">Asian soybean rust disease fungus</name>
    <dbReference type="NCBI Taxonomy" id="170000"/>
    <lineage>
        <taxon>Eukaryota</taxon>
        <taxon>Fungi</taxon>
        <taxon>Dikarya</taxon>
        <taxon>Basidiomycota</taxon>
        <taxon>Pucciniomycotina</taxon>
        <taxon>Pucciniomycetes</taxon>
        <taxon>Pucciniales</taxon>
        <taxon>Phakopsoraceae</taxon>
        <taxon>Phakopsora</taxon>
    </lineage>
</organism>
<feature type="transmembrane region" description="Helical" evidence="1">
    <location>
        <begin position="20"/>
        <end position="41"/>
    </location>
</feature>
<feature type="transmembrane region" description="Helical" evidence="1">
    <location>
        <begin position="47"/>
        <end position="68"/>
    </location>
</feature>
<sequence>VRNVSLQVNMLYPYTRYNHIYYTVCSSYLLTDTNFMLHSLYYHNMLIQHSLFQIFSIYKLYLFILMFFRIQEEKKFMTRNTFLFI</sequence>